<accession>A0AA39IVY3</accession>
<sequence length="303" mass="33445">MPCLKAKQSINHIDTSTELLLQRMSALPLADLSSDEVASSRKQLTEIALELKNLRELLSRVKYGHEDAFKEQKVTIVKVFREIEGRWTMADAILPPAEESSEPLLYTTNYIFNQHLDSLNAVAQLITLLGVICNCIAGLNHVMCDMIIATLTLIVWLTMAANLMEDSEGGCSLDPNQEIIMDQLPSSLHTAQRTIKLDGCTTMYAVCPDCNACYEPIYVTPFVSSPSYPSHCEKKNPGPSDLVVCGASLLKGRKDSALKPQKPFLMASLEDFIGQTLADPNIEMLCDKACDDAMESLKNLMDP</sequence>
<reference evidence="1" key="1">
    <citation type="submission" date="2023-06" db="EMBL/GenBank/DDBJ databases">
        <authorList>
            <consortium name="Lawrence Berkeley National Laboratory"/>
            <person name="Ahrendt S."/>
            <person name="Sahu N."/>
            <person name="Indic B."/>
            <person name="Wong-Bajracharya J."/>
            <person name="Merenyi Z."/>
            <person name="Ke H.-M."/>
            <person name="Monk M."/>
            <person name="Kocsube S."/>
            <person name="Drula E."/>
            <person name="Lipzen A."/>
            <person name="Balint B."/>
            <person name="Henrissat B."/>
            <person name="Andreopoulos B."/>
            <person name="Martin F.M."/>
            <person name="Harder C.B."/>
            <person name="Rigling D."/>
            <person name="Ford K.L."/>
            <person name="Foster G.D."/>
            <person name="Pangilinan J."/>
            <person name="Papanicolaou A."/>
            <person name="Barry K."/>
            <person name="LaButti K."/>
            <person name="Viragh M."/>
            <person name="Koriabine M."/>
            <person name="Yan M."/>
            <person name="Riley R."/>
            <person name="Champramary S."/>
            <person name="Plett K.L."/>
            <person name="Tsai I.J."/>
            <person name="Slot J."/>
            <person name="Sipos G."/>
            <person name="Plett J."/>
            <person name="Nagy L.G."/>
            <person name="Grigoriev I.V."/>
        </authorList>
    </citation>
    <scope>NUCLEOTIDE SEQUENCE</scope>
    <source>
        <strain evidence="1">FPL87.14</strain>
    </source>
</reference>
<keyword evidence="2" id="KW-1185">Reference proteome</keyword>
<evidence type="ECO:0000313" key="1">
    <source>
        <dbReference type="EMBL" id="KAK0429943.1"/>
    </source>
</evidence>
<comment type="caution">
    <text evidence="1">The sequence shown here is derived from an EMBL/GenBank/DDBJ whole genome shotgun (WGS) entry which is preliminary data.</text>
</comment>
<dbReference type="EMBL" id="JAUEPT010000184">
    <property type="protein sequence ID" value="KAK0429943.1"/>
    <property type="molecule type" value="Genomic_DNA"/>
</dbReference>
<name>A0AA39IVY3_9AGAR</name>
<proteinExistence type="predicted"/>
<gene>
    <name evidence="1" type="ORF">EV421DRAFT_1913641</name>
</gene>
<protein>
    <submittedName>
        <fullName evidence="1">Uncharacterized protein</fullName>
    </submittedName>
</protein>
<evidence type="ECO:0000313" key="2">
    <source>
        <dbReference type="Proteomes" id="UP001175226"/>
    </source>
</evidence>
<dbReference type="AlphaFoldDB" id="A0AA39IVY3"/>
<dbReference type="Proteomes" id="UP001175226">
    <property type="component" value="Unassembled WGS sequence"/>
</dbReference>
<organism evidence="1 2">
    <name type="scientific">Armillaria borealis</name>
    <dbReference type="NCBI Taxonomy" id="47425"/>
    <lineage>
        <taxon>Eukaryota</taxon>
        <taxon>Fungi</taxon>
        <taxon>Dikarya</taxon>
        <taxon>Basidiomycota</taxon>
        <taxon>Agaricomycotina</taxon>
        <taxon>Agaricomycetes</taxon>
        <taxon>Agaricomycetidae</taxon>
        <taxon>Agaricales</taxon>
        <taxon>Marasmiineae</taxon>
        <taxon>Physalacriaceae</taxon>
        <taxon>Armillaria</taxon>
    </lineage>
</organism>